<name>A0A2I0WY06_9ASPA</name>
<gene>
    <name evidence="2" type="ORF">MA16_Dca011667</name>
</gene>
<organism evidence="2 3">
    <name type="scientific">Dendrobium catenatum</name>
    <dbReference type="NCBI Taxonomy" id="906689"/>
    <lineage>
        <taxon>Eukaryota</taxon>
        <taxon>Viridiplantae</taxon>
        <taxon>Streptophyta</taxon>
        <taxon>Embryophyta</taxon>
        <taxon>Tracheophyta</taxon>
        <taxon>Spermatophyta</taxon>
        <taxon>Magnoliopsida</taxon>
        <taxon>Liliopsida</taxon>
        <taxon>Asparagales</taxon>
        <taxon>Orchidaceae</taxon>
        <taxon>Epidendroideae</taxon>
        <taxon>Malaxideae</taxon>
        <taxon>Dendrobiinae</taxon>
        <taxon>Dendrobium</taxon>
    </lineage>
</organism>
<keyword evidence="3" id="KW-1185">Reference proteome</keyword>
<accession>A0A2I0WY06</accession>
<dbReference type="EMBL" id="KZ502327">
    <property type="protein sequence ID" value="PKU80543.1"/>
    <property type="molecule type" value="Genomic_DNA"/>
</dbReference>
<reference evidence="2 3" key="1">
    <citation type="journal article" date="2016" name="Sci. Rep.">
        <title>The Dendrobium catenatum Lindl. genome sequence provides insights into polysaccharide synthase, floral development and adaptive evolution.</title>
        <authorList>
            <person name="Zhang G.Q."/>
            <person name="Xu Q."/>
            <person name="Bian C."/>
            <person name="Tsai W.C."/>
            <person name="Yeh C.M."/>
            <person name="Liu K.W."/>
            <person name="Yoshida K."/>
            <person name="Zhang L.S."/>
            <person name="Chang S.B."/>
            <person name="Chen F."/>
            <person name="Shi Y."/>
            <person name="Su Y.Y."/>
            <person name="Zhang Y.Q."/>
            <person name="Chen L.J."/>
            <person name="Yin Y."/>
            <person name="Lin M."/>
            <person name="Huang H."/>
            <person name="Deng H."/>
            <person name="Wang Z.W."/>
            <person name="Zhu S.L."/>
            <person name="Zhao X."/>
            <person name="Deng C."/>
            <person name="Niu S.C."/>
            <person name="Huang J."/>
            <person name="Wang M."/>
            <person name="Liu G.H."/>
            <person name="Yang H.J."/>
            <person name="Xiao X.J."/>
            <person name="Hsiao Y.Y."/>
            <person name="Wu W.L."/>
            <person name="Chen Y.Y."/>
            <person name="Mitsuda N."/>
            <person name="Ohme-Takagi M."/>
            <person name="Luo Y.B."/>
            <person name="Van de Peer Y."/>
            <person name="Liu Z.J."/>
        </authorList>
    </citation>
    <scope>NUCLEOTIDE SEQUENCE [LARGE SCALE GENOMIC DNA]</scope>
    <source>
        <tissue evidence="2">The whole plant</tissue>
    </source>
</reference>
<sequence>MLHKKEKTKTNYQLSCLRNGKIQLNQTRIAKTNIKTGNRHQTKKFPSLEILDSEKN</sequence>
<reference evidence="2 3" key="2">
    <citation type="journal article" date="2017" name="Nature">
        <title>The Apostasia genome and the evolution of orchids.</title>
        <authorList>
            <person name="Zhang G.Q."/>
            <person name="Liu K.W."/>
            <person name="Li Z."/>
            <person name="Lohaus R."/>
            <person name="Hsiao Y.Y."/>
            <person name="Niu S.C."/>
            <person name="Wang J.Y."/>
            <person name="Lin Y.C."/>
            <person name="Xu Q."/>
            <person name="Chen L.J."/>
            <person name="Yoshida K."/>
            <person name="Fujiwara S."/>
            <person name="Wang Z.W."/>
            <person name="Zhang Y.Q."/>
            <person name="Mitsuda N."/>
            <person name="Wang M."/>
            <person name="Liu G.H."/>
            <person name="Pecoraro L."/>
            <person name="Huang H.X."/>
            <person name="Xiao X.J."/>
            <person name="Lin M."/>
            <person name="Wu X.Y."/>
            <person name="Wu W.L."/>
            <person name="Chen Y.Y."/>
            <person name="Chang S.B."/>
            <person name="Sakamoto S."/>
            <person name="Ohme-Takagi M."/>
            <person name="Yagi M."/>
            <person name="Zeng S.J."/>
            <person name="Shen C.Y."/>
            <person name="Yeh C.M."/>
            <person name="Luo Y.B."/>
            <person name="Tsai W.C."/>
            <person name="Van de Peer Y."/>
            <person name="Liu Z.J."/>
        </authorList>
    </citation>
    <scope>NUCLEOTIDE SEQUENCE [LARGE SCALE GENOMIC DNA]</scope>
    <source>
        <tissue evidence="2">The whole plant</tissue>
    </source>
</reference>
<proteinExistence type="predicted"/>
<evidence type="ECO:0000256" key="1">
    <source>
        <dbReference type="SAM" id="MobiDB-lite"/>
    </source>
</evidence>
<dbReference type="Proteomes" id="UP000233837">
    <property type="component" value="Unassembled WGS sequence"/>
</dbReference>
<protein>
    <submittedName>
        <fullName evidence="2">Uncharacterized protein</fullName>
    </submittedName>
</protein>
<evidence type="ECO:0000313" key="3">
    <source>
        <dbReference type="Proteomes" id="UP000233837"/>
    </source>
</evidence>
<dbReference type="AlphaFoldDB" id="A0A2I0WY06"/>
<evidence type="ECO:0000313" key="2">
    <source>
        <dbReference type="EMBL" id="PKU80543.1"/>
    </source>
</evidence>
<feature type="region of interest" description="Disordered" evidence="1">
    <location>
        <begin position="31"/>
        <end position="56"/>
    </location>
</feature>